<keyword evidence="1" id="KW-0732">Signal</keyword>
<dbReference type="InterPro" id="IPR005247">
    <property type="entry name" value="YbhB_YbcL/LppC-like"/>
</dbReference>
<protein>
    <submittedName>
        <fullName evidence="2">Raf kinase inhibitor-like protein YbcL</fullName>
    </submittedName>
</protein>
<dbReference type="InterPro" id="IPR036610">
    <property type="entry name" value="PEBP-like_sf"/>
</dbReference>
<dbReference type="EMBL" id="BAABFC010000029">
    <property type="protein sequence ID" value="GAA4504140.1"/>
    <property type="molecule type" value="Genomic_DNA"/>
</dbReference>
<dbReference type="RefSeq" id="WP_345014879.1">
    <property type="nucleotide sequence ID" value="NZ_BAABFC010000029.1"/>
</dbReference>
<evidence type="ECO:0000313" key="3">
    <source>
        <dbReference type="Proteomes" id="UP001501321"/>
    </source>
</evidence>
<dbReference type="GO" id="GO:0004860">
    <property type="term" value="F:protein kinase inhibitor activity"/>
    <property type="evidence" value="ECO:0007669"/>
    <property type="project" value="UniProtKB-KW"/>
</dbReference>
<reference evidence="3" key="1">
    <citation type="journal article" date="2019" name="Int. J. Syst. Evol. Microbiol.">
        <title>The Global Catalogue of Microorganisms (GCM) 10K type strain sequencing project: providing services to taxonomists for standard genome sequencing and annotation.</title>
        <authorList>
            <consortium name="The Broad Institute Genomics Platform"/>
            <consortium name="The Broad Institute Genome Sequencing Center for Infectious Disease"/>
            <person name="Wu L."/>
            <person name="Ma J."/>
        </authorList>
    </citation>
    <scope>NUCLEOTIDE SEQUENCE [LARGE SCALE GENOMIC DNA]</scope>
    <source>
        <strain evidence="3">JCM 32226</strain>
    </source>
</reference>
<evidence type="ECO:0000256" key="1">
    <source>
        <dbReference type="SAM" id="SignalP"/>
    </source>
</evidence>
<evidence type="ECO:0000313" key="2">
    <source>
        <dbReference type="EMBL" id="GAA4504140.1"/>
    </source>
</evidence>
<keyword evidence="2" id="KW-0649">Protein kinase inhibitor</keyword>
<proteinExistence type="predicted"/>
<dbReference type="Proteomes" id="UP001501321">
    <property type="component" value="Unassembled WGS sequence"/>
</dbReference>
<dbReference type="InterPro" id="IPR008914">
    <property type="entry name" value="PEBP"/>
</dbReference>
<feature type="signal peptide" evidence="1">
    <location>
        <begin position="1"/>
        <end position="21"/>
    </location>
</feature>
<dbReference type="PANTHER" id="PTHR30289:SF1">
    <property type="entry name" value="PEBP (PHOSPHATIDYLETHANOLAMINE-BINDING PROTEIN) FAMILY PROTEIN"/>
    <property type="match status" value="1"/>
</dbReference>
<sequence>MRSPSLLALTLGALLCGQANAAFTLTSPGLPEGASLPLAQVYNGFGCQGGNQSPALQWQEVPAGTRSLALTVYDPDAPTGSGWWHWVVFNLPADSAGLPASIAADGQGLPAGAVQSLTDFGQPGFGGACPPEGDPPHRYRFTLHALKVDKLDLPATSMPALVGFMLHANELAQTSLTLHYGR</sequence>
<dbReference type="PANTHER" id="PTHR30289">
    <property type="entry name" value="UNCHARACTERIZED PROTEIN YBCL-RELATED"/>
    <property type="match status" value="1"/>
</dbReference>
<dbReference type="NCBIfam" id="TIGR00481">
    <property type="entry name" value="YbhB/YbcL family Raf kinase inhibitor-like protein"/>
    <property type="match status" value="1"/>
</dbReference>
<feature type="chain" id="PRO_5046376106" evidence="1">
    <location>
        <begin position="22"/>
        <end position="182"/>
    </location>
</feature>
<name>A0ABP8QJN6_9GAMM</name>
<gene>
    <name evidence="2" type="primary">ybcL</name>
    <name evidence="2" type="ORF">GCM10023095_31550</name>
</gene>
<accession>A0ABP8QJN6</accession>
<comment type="caution">
    <text evidence="2">The sequence shown here is derived from an EMBL/GenBank/DDBJ whole genome shotgun (WGS) entry which is preliminary data.</text>
</comment>
<dbReference type="CDD" id="cd00865">
    <property type="entry name" value="PEBP_bact_arch"/>
    <property type="match status" value="1"/>
</dbReference>
<keyword evidence="3" id="KW-1185">Reference proteome</keyword>
<dbReference type="Gene3D" id="3.90.280.10">
    <property type="entry name" value="PEBP-like"/>
    <property type="match status" value="1"/>
</dbReference>
<dbReference type="SUPFAM" id="SSF49777">
    <property type="entry name" value="PEBP-like"/>
    <property type="match status" value="1"/>
</dbReference>
<dbReference type="Pfam" id="PF01161">
    <property type="entry name" value="PBP"/>
    <property type="match status" value="1"/>
</dbReference>
<organism evidence="2 3">
    <name type="scientific">Pseudaeromonas paramecii</name>
    <dbReference type="NCBI Taxonomy" id="2138166"/>
    <lineage>
        <taxon>Bacteria</taxon>
        <taxon>Pseudomonadati</taxon>
        <taxon>Pseudomonadota</taxon>
        <taxon>Gammaproteobacteria</taxon>
        <taxon>Aeromonadales</taxon>
        <taxon>Aeromonadaceae</taxon>
        <taxon>Pseudaeromonas</taxon>
    </lineage>
</organism>